<reference evidence="1" key="1">
    <citation type="submission" date="2022-03" db="EMBL/GenBank/DDBJ databases">
        <authorList>
            <person name="Martin H S."/>
        </authorList>
    </citation>
    <scope>NUCLEOTIDE SEQUENCE</scope>
</reference>
<accession>A0ABN8IXB8</accession>
<keyword evidence="2" id="KW-1185">Reference proteome</keyword>
<evidence type="ECO:0000313" key="2">
    <source>
        <dbReference type="Proteomes" id="UP000837857"/>
    </source>
</evidence>
<organism evidence="1 2">
    <name type="scientific">Iphiclides podalirius</name>
    <name type="common">scarce swallowtail</name>
    <dbReference type="NCBI Taxonomy" id="110791"/>
    <lineage>
        <taxon>Eukaryota</taxon>
        <taxon>Metazoa</taxon>
        <taxon>Ecdysozoa</taxon>
        <taxon>Arthropoda</taxon>
        <taxon>Hexapoda</taxon>
        <taxon>Insecta</taxon>
        <taxon>Pterygota</taxon>
        <taxon>Neoptera</taxon>
        <taxon>Endopterygota</taxon>
        <taxon>Lepidoptera</taxon>
        <taxon>Glossata</taxon>
        <taxon>Ditrysia</taxon>
        <taxon>Papilionoidea</taxon>
        <taxon>Papilionidae</taxon>
        <taxon>Papilioninae</taxon>
        <taxon>Iphiclides</taxon>
    </lineage>
</organism>
<evidence type="ECO:0000313" key="1">
    <source>
        <dbReference type="EMBL" id="CAH2066936.1"/>
    </source>
</evidence>
<dbReference type="EMBL" id="OW152816">
    <property type="protein sequence ID" value="CAH2066936.1"/>
    <property type="molecule type" value="Genomic_DNA"/>
</dbReference>
<feature type="non-terminal residue" evidence="1">
    <location>
        <position position="259"/>
    </location>
</feature>
<proteinExistence type="predicted"/>
<gene>
    <name evidence="1" type="ORF">IPOD504_LOCUS13650</name>
</gene>
<name>A0ABN8IXB8_9NEOP</name>
<dbReference type="Proteomes" id="UP000837857">
    <property type="component" value="Chromosome 4"/>
</dbReference>
<protein>
    <submittedName>
        <fullName evidence="1">Uncharacterized protein</fullName>
    </submittedName>
</protein>
<sequence>MDRKGRGEGVGRGRKIRRVAGYRTPPGAGLVGSRCRVVAGRNAFADVKRPEVSSRLIPEVNLDVNEPLVWGSRQVDDVEVTALGPSLSPYRVDRLEHYEIAGRSRTEAVRVLSSPFPSRRATTSGHRDFRVTAYVKYEDGSVPRPAGDWGGRRVNPARISAAAGTEIARRRVRLHAARQCRRRHAPPRLAPVSLHCVCLQHAATSPICGAPAAWCALRAPHAARLAAYSWTHRLHYTLTPNCIPLNITTRSYSRPGLIL</sequence>